<proteinExistence type="predicted"/>
<dbReference type="CDD" id="cd01670">
    <property type="entry name" value="Death"/>
    <property type="match status" value="1"/>
</dbReference>
<dbReference type="OrthoDB" id="366390at2759"/>
<evidence type="ECO:0000256" key="1">
    <source>
        <dbReference type="ARBA" id="ARBA00022737"/>
    </source>
</evidence>
<evidence type="ECO:0000259" key="4">
    <source>
        <dbReference type="PROSITE" id="PS50017"/>
    </source>
</evidence>
<keyword evidence="1" id="KW-0677">Repeat</keyword>
<accession>A0A1X7U833</accession>
<dbReference type="EnsemblMetazoa" id="Aqu2.1.23935_001">
    <property type="protein sequence ID" value="Aqu2.1.23935_001"/>
    <property type="gene ID" value="Aqu2.1.23935"/>
</dbReference>
<evidence type="ECO:0000256" key="2">
    <source>
        <dbReference type="ARBA" id="ARBA00023043"/>
    </source>
</evidence>
<dbReference type="InParanoid" id="A0A1X7U833"/>
<feature type="repeat" description="ANK" evidence="3">
    <location>
        <begin position="481"/>
        <end position="513"/>
    </location>
</feature>
<dbReference type="PROSITE" id="PS50088">
    <property type="entry name" value="ANK_REPEAT"/>
    <property type="match status" value="5"/>
</dbReference>
<dbReference type="SMART" id="SM00248">
    <property type="entry name" value="ANK"/>
    <property type="match status" value="8"/>
</dbReference>
<evidence type="ECO:0000256" key="3">
    <source>
        <dbReference type="PROSITE-ProRule" id="PRU00023"/>
    </source>
</evidence>
<protein>
    <recommendedName>
        <fullName evidence="4">Death domain-containing protein</fullName>
    </recommendedName>
</protein>
<dbReference type="Pfam" id="PF12796">
    <property type="entry name" value="Ank_2"/>
    <property type="match status" value="3"/>
</dbReference>
<dbReference type="Gene3D" id="1.25.40.20">
    <property type="entry name" value="Ankyrin repeat-containing domain"/>
    <property type="match status" value="3"/>
</dbReference>
<feature type="repeat" description="ANK" evidence="3">
    <location>
        <begin position="614"/>
        <end position="646"/>
    </location>
</feature>
<name>A0A1X7U833_AMPQE</name>
<dbReference type="GO" id="GO:0007165">
    <property type="term" value="P:signal transduction"/>
    <property type="evidence" value="ECO:0007669"/>
    <property type="project" value="InterPro"/>
</dbReference>
<dbReference type="InterPro" id="IPR000488">
    <property type="entry name" value="Death_dom"/>
</dbReference>
<reference evidence="5" key="1">
    <citation type="submission" date="2017-05" db="UniProtKB">
        <authorList>
            <consortium name="EnsemblMetazoa"/>
        </authorList>
    </citation>
    <scope>IDENTIFICATION</scope>
</reference>
<feature type="domain" description="Death" evidence="4">
    <location>
        <begin position="35"/>
        <end position="106"/>
    </location>
</feature>
<dbReference type="AlphaFoldDB" id="A0A1X7U833"/>
<organism evidence="5">
    <name type="scientific">Amphimedon queenslandica</name>
    <name type="common">Sponge</name>
    <dbReference type="NCBI Taxonomy" id="400682"/>
    <lineage>
        <taxon>Eukaryota</taxon>
        <taxon>Metazoa</taxon>
        <taxon>Porifera</taxon>
        <taxon>Demospongiae</taxon>
        <taxon>Heteroscleromorpha</taxon>
        <taxon>Haplosclerida</taxon>
        <taxon>Niphatidae</taxon>
        <taxon>Amphimedon</taxon>
    </lineage>
</organism>
<dbReference type="InterPro" id="IPR011029">
    <property type="entry name" value="DEATH-like_dom_sf"/>
</dbReference>
<dbReference type="PANTHER" id="PTHR24161:SF124">
    <property type="entry name" value="TRANSIENT RECEPTOR POTENTIAL CHANNEL PYREXIA"/>
    <property type="match status" value="1"/>
</dbReference>
<keyword evidence="2 3" id="KW-0040">ANK repeat</keyword>
<dbReference type="PANTHER" id="PTHR24161">
    <property type="entry name" value="ANK_REP_REGION DOMAIN-CONTAINING PROTEIN-RELATED"/>
    <property type="match status" value="1"/>
</dbReference>
<dbReference type="Pfam" id="PF00023">
    <property type="entry name" value="Ank"/>
    <property type="match status" value="1"/>
</dbReference>
<dbReference type="Gene3D" id="1.10.533.10">
    <property type="entry name" value="Death Domain, Fas"/>
    <property type="match status" value="1"/>
</dbReference>
<feature type="repeat" description="ANK" evidence="3">
    <location>
        <begin position="713"/>
        <end position="737"/>
    </location>
</feature>
<feature type="repeat" description="ANK" evidence="3">
    <location>
        <begin position="580"/>
        <end position="604"/>
    </location>
</feature>
<dbReference type="InterPro" id="IPR002110">
    <property type="entry name" value="Ankyrin_rpt"/>
</dbReference>
<feature type="repeat" description="ANK" evidence="3">
    <location>
        <begin position="547"/>
        <end position="579"/>
    </location>
</feature>
<dbReference type="PROSITE" id="PS50017">
    <property type="entry name" value="DEATH_DOMAIN"/>
    <property type="match status" value="1"/>
</dbReference>
<dbReference type="SUPFAM" id="SSF48403">
    <property type="entry name" value="Ankyrin repeat"/>
    <property type="match status" value="1"/>
</dbReference>
<dbReference type="PROSITE" id="PS50297">
    <property type="entry name" value="ANK_REP_REGION"/>
    <property type="match status" value="5"/>
</dbReference>
<evidence type="ECO:0000313" key="5">
    <source>
        <dbReference type="EnsemblMetazoa" id="Aqu2.1.23935_001"/>
    </source>
</evidence>
<dbReference type="InterPro" id="IPR036770">
    <property type="entry name" value="Ankyrin_rpt-contain_sf"/>
</dbReference>
<sequence length="794" mass="88670">MASVLEPIFSGRTLNIRDLNEVIALLEKHHYSKISYHQLGLRLKVSHNTLEKIKKDHGEVGSCFTECLASWLRKADDVETPTIDTLIAAFRGIGENAVADGINEERKISARPFTLPTSEISNRPILATPLTMHTSDEHPTQPVIANPGVHDLELKVDQVSKLRDIANELQDKYDSLVLAVKKSLQKNRIDVEDAKMLIKERLKRKARVVSGLMPCINILEKANDFNSFFNFLSKYDFIGYLNYKLLKKLTELVKDDDKLNQHFIDYEKDYAKLLSAVSLQDLVPLFEKQSDLSPTAPLGLPYVSFCIEKPDSFTSAHDCLSAFDEFSWSQDTFFKQLQKKCIIITYAILPCVLDDVMRDLKDPVTLKKLEDKGVTVIELQQEEEEVFEGKEEDAQIESTAKAEPRVGASLIIQTTLSEGKIPTTSTTTTLRPEAASIGKEVKSSSLGRDLIKSIKSHTKPKKVIGLLEAGADPNVTEYPFGGSPALIIAIEKGNIDIVKLLLEKGADPNVTKYGKTLLHCAGESGKVEMLQFWIKRGDYDVNVKDKRNRTPLFNAVASGSIEAVDILLTNGARTDVVSQDGETLLHYAGESGKVEMLEFWIKRGEHDVNVKDNSKRTPLFNAVKSGSIEAVDFLLTNGARTDVVSEYGTPLCYAVKYHKGADIIKLLIAKGKADVNAVDELNRTSLFYTVRNRDKEAVNILLTNGAKTDVMGYDETPLHYACHLGEADIIKLLITKGKADVNAVDKKNRTPLFYVVKWSSEIVKGARTRKRVILIFRPNTDTVYNRDWKRPGIT</sequence>
<dbReference type="SUPFAM" id="SSF47986">
    <property type="entry name" value="DEATH domain"/>
    <property type="match status" value="1"/>
</dbReference>